<evidence type="ECO:0000256" key="5">
    <source>
        <dbReference type="ARBA" id="ARBA00023136"/>
    </source>
</evidence>
<evidence type="ECO:0000313" key="11">
    <source>
        <dbReference type="Proteomes" id="UP000805614"/>
    </source>
</evidence>
<feature type="transmembrane region" description="Helical" evidence="7">
    <location>
        <begin position="365"/>
        <end position="387"/>
    </location>
</feature>
<keyword evidence="5 7" id="KW-0472">Membrane</keyword>
<keyword evidence="4 7" id="KW-1133">Transmembrane helix</keyword>
<feature type="transmembrane region" description="Helical" evidence="7">
    <location>
        <begin position="711"/>
        <end position="739"/>
    </location>
</feature>
<feature type="transmembrane region" description="Helical" evidence="7">
    <location>
        <begin position="807"/>
        <end position="826"/>
    </location>
</feature>
<evidence type="ECO:0000313" key="10">
    <source>
        <dbReference type="EMBL" id="MBC6467880.1"/>
    </source>
</evidence>
<feature type="domain" description="ABC3 transporter permease C-terminal" evidence="8">
    <location>
        <begin position="717"/>
        <end position="833"/>
    </location>
</feature>
<evidence type="ECO:0000256" key="1">
    <source>
        <dbReference type="ARBA" id="ARBA00004651"/>
    </source>
</evidence>
<dbReference type="InterPro" id="IPR050250">
    <property type="entry name" value="Macrolide_Exporter_MacB"/>
</dbReference>
<evidence type="ECO:0000259" key="9">
    <source>
        <dbReference type="Pfam" id="PF12704"/>
    </source>
</evidence>
<dbReference type="Pfam" id="PF12704">
    <property type="entry name" value="MacB_PCD"/>
    <property type="match status" value="2"/>
</dbReference>
<dbReference type="Pfam" id="PF02687">
    <property type="entry name" value="FtsX"/>
    <property type="match status" value="2"/>
</dbReference>
<feature type="transmembrane region" description="Helical" evidence="7">
    <location>
        <begin position="435"/>
        <end position="457"/>
    </location>
</feature>
<sequence length="841" mass="88077">MTKLTLRSLAAHRLRLGLTALAVILGVSFVSGTLIFKDTMTRGFDGLFSDVYKDVEVIVQAKRSFAATEDDLARPIPQSVLTTIRERTPAAAGAAGAAEGYAAIVGKDGEVIGGQGMTNLGGGWTDAAGSDLRIASGRPPRAPDEVVIDSASAGKGGLRAGDRVEILTQGPTRVMRVSGTFTLGSLGNLEKFVTYALFTPEVAQELLVKPGHYSQIYVRARPGVSPERLRDQVAAVLPGGYEAVTGQQEVDETKAEIRRLFDLLAIFLLIFAAVSVFVGSFIIFNTFSMLVAQRSRELALLRAVGASRRQVTRSVLGEAVGVGLIGSTLGLAAGAGLAVGLRVVFTLFDIDLPATRPVLTAPTVLWSYAVGMIVTVVAAYLPARRAAKIPPVAAMRDDIGLPERSMRIRLAAGAVLMAGGGSALAGGLAGSGEDGASLVGLGAGVVFLAVAMLSPVISRPVTWLLGWPIARLAGAVGRLSRENTRRNPRRTAATASALMIGLALVAMVSVLAESMKTSVDRAFDRGLGADFTMRPVGIGGFSPEAVEAVAEAPGVSGVTPVRLGTIKLVGHETPVMVADPPALVTPIDLEIADGTGMIGPDELLVQRNAADQWGWSVGSTVAAEYPDGVKTSLRVAGIFADNQVATSPYIMAPAGYRPHAPSELVQLAYVDTEDVAEARRSIESALAAHPNVILRDREETKAQARQEIDQLVAVIIALLVLSVIIAALGIVNTLALSVIERTREIGLLRAVGMSRRQLRRMVRYESVVIAVFGATLGLAVGVASGWALQRAMADQGVDVLTIPFGRLAGYAVVAAVIGVIAAIWPARRAARMDVLRAITTQ</sequence>
<feature type="transmembrane region" description="Helical" evidence="7">
    <location>
        <begin position="491"/>
        <end position="512"/>
    </location>
</feature>
<dbReference type="PANTHER" id="PTHR30572">
    <property type="entry name" value="MEMBRANE COMPONENT OF TRANSPORTER-RELATED"/>
    <property type="match status" value="1"/>
</dbReference>
<gene>
    <name evidence="10" type="ORF">HKK74_20630</name>
</gene>
<keyword evidence="11" id="KW-1185">Reference proteome</keyword>
<evidence type="ECO:0000256" key="6">
    <source>
        <dbReference type="ARBA" id="ARBA00038076"/>
    </source>
</evidence>
<organism evidence="10 11">
    <name type="scientific">Actinomadura alba</name>
    <dbReference type="NCBI Taxonomy" id="406431"/>
    <lineage>
        <taxon>Bacteria</taxon>
        <taxon>Bacillati</taxon>
        <taxon>Actinomycetota</taxon>
        <taxon>Actinomycetes</taxon>
        <taxon>Streptosporangiales</taxon>
        <taxon>Thermomonosporaceae</taxon>
        <taxon>Actinomadura</taxon>
    </lineage>
</organism>
<comment type="similarity">
    <text evidence="6">Belongs to the ABC-4 integral membrane protein family.</text>
</comment>
<feature type="domain" description="MacB-like periplasmic core" evidence="9">
    <location>
        <begin position="17"/>
        <end position="235"/>
    </location>
</feature>
<feature type="transmembrane region" description="Helical" evidence="7">
    <location>
        <begin position="764"/>
        <end position="787"/>
    </location>
</feature>
<feature type="transmembrane region" description="Helical" evidence="7">
    <location>
        <begin position="408"/>
        <end position="429"/>
    </location>
</feature>
<feature type="domain" description="ABC3 transporter permease C-terminal" evidence="8">
    <location>
        <begin position="270"/>
        <end position="391"/>
    </location>
</feature>
<comment type="caution">
    <text evidence="10">The sequence shown here is derived from an EMBL/GenBank/DDBJ whole genome shotgun (WGS) entry which is preliminary data.</text>
</comment>
<dbReference type="InterPro" id="IPR025857">
    <property type="entry name" value="MacB_PCD"/>
</dbReference>
<dbReference type="Proteomes" id="UP000805614">
    <property type="component" value="Unassembled WGS sequence"/>
</dbReference>
<accession>A0ABR7LSZ3</accession>
<feature type="transmembrane region" description="Helical" evidence="7">
    <location>
        <begin position="263"/>
        <end position="292"/>
    </location>
</feature>
<evidence type="ECO:0000256" key="2">
    <source>
        <dbReference type="ARBA" id="ARBA00022475"/>
    </source>
</evidence>
<evidence type="ECO:0000256" key="4">
    <source>
        <dbReference type="ARBA" id="ARBA00022989"/>
    </source>
</evidence>
<keyword evidence="2" id="KW-1003">Cell membrane</keyword>
<dbReference type="InterPro" id="IPR003838">
    <property type="entry name" value="ABC3_permease_C"/>
</dbReference>
<proteinExistence type="inferred from homology"/>
<name>A0ABR7LSZ3_9ACTN</name>
<keyword evidence="3 7" id="KW-0812">Transmembrane</keyword>
<comment type="subcellular location">
    <subcellularLocation>
        <location evidence="1">Cell membrane</location>
        <topology evidence="1">Multi-pass membrane protein</topology>
    </subcellularLocation>
</comment>
<dbReference type="EMBL" id="JABVEC010000015">
    <property type="protein sequence ID" value="MBC6467880.1"/>
    <property type="molecule type" value="Genomic_DNA"/>
</dbReference>
<evidence type="ECO:0000256" key="7">
    <source>
        <dbReference type="SAM" id="Phobius"/>
    </source>
</evidence>
<evidence type="ECO:0000259" key="8">
    <source>
        <dbReference type="Pfam" id="PF02687"/>
    </source>
</evidence>
<feature type="domain" description="MacB-like periplasmic core" evidence="9">
    <location>
        <begin position="491"/>
        <end position="684"/>
    </location>
</feature>
<feature type="transmembrane region" description="Helical" evidence="7">
    <location>
        <begin position="319"/>
        <end position="345"/>
    </location>
</feature>
<dbReference type="PANTHER" id="PTHR30572:SF4">
    <property type="entry name" value="ABC TRANSPORTER PERMEASE YTRF"/>
    <property type="match status" value="1"/>
</dbReference>
<reference evidence="10 11" key="1">
    <citation type="submission" date="2020-06" db="EMBL/GenBank/DDBJ databases">
        <title>Actinomadura xiongansis sp. nov., isolated from soil of Baiyangdian.</title>
        <authorList>
            <person name="Zhang X."/>
        </authorList>
    </citation>
    <scope>NUCLEOTIDE SEQUENCE [LARGE SCALE GENOMIC DNA]</scope>
    <source>
        <strain evidence="10 11">HBUM206468</strain>
    </source>
</reference>
<evidence type="ECO:0000256" key="3">
    <source>
        <dbReference type="ARBA" id="ARBA00022692"/>
    </source>
</evidence>
<protein>
    <submittedName>
        <fullName evidence="10">ABC transporter permease</fullName>
    </submittedName>
</protein>